<evidence type="ECO:0000259" key="3">
    <source>
        <dbReference type="Pfam" id="PF17898"/>
    </source>
</evidence>
<evidence type="ECO:0000256" key="2">
    <source>
        <dbReference type="SAM" id="SignalP"/>
    </source>
</evidence>
<dbReference type="InterPro" id="IPR041262">
    <property type="entry name" value="GerD_central"/>
</dbReference>
<sequence>MRKKTMSFWLTALVCLVLTSCGGGGQAQSSSQPDYKSVKDMVLDILQTDEAKQSVSKMMKDDKFKQSLMLDESTVRTTLIQSMTNPNSTHIKEAFKDPKFASAMAKSMKNEQKTLMKDLMKDPEYQKELISVMKDPEFEKNLMDLMKSSAYRQQTMQVMKDSLQSPLFQAELMKIMTKVSEDMTKPKELKSKKKGKGKEGGDGGGGGDSGGGGGGGSSS</sequence>
<feature type="region of interest" description="Disordered" evidence="1">
    <location>
        <begin position="178"/>
        <end position="219"/>
    </location>
</feature>
<dbReference type="EMBL" id="CP018145">
    <property type="protein sequence ID" value="ASJ56810.1"/>
    <property type="molecule type" value="Genomic_DNA"/>
</dbReference>
<dbReference type="AlphaFoldDB" id="A0A220MQM7"/>
<name>A0A220MQM7_9BACL</name>
<keyword evidence="2" id="KW-0732">Signal</keyword>
<reference evidence="4 5" key="1">
    <citation type="submission" date="2016-11" db="EMBL/GenBank/DDBJ databases">
        <authorList>
            <person name="Jaros S."/>
            <person name="Januszkiewicz K."/>
            <person name="Wedrychowicz H."/>
        </authorList>
    </citation>
    <scope>NUCLEOTIDE SEQUENCE [LARGE SCALE GENOMIC DNA]</scope>
    <source>
        <strain evidence="4 5">NF2</strain>
    </source>
</reference>
<organism evidence="4 5">
    <name type="scientific">Brevibacillus formosus</name>
    <dbReference type="NCBI Taxonomy" id="54913"/>
    <lineage>
        <taxon>Bacteria</taxon>
        <taxon>Bacillati</taxon>
        <taxon>Bacillota</taxon>
        <taxon>Bacilli</taxon>
        <taxon>Bacillales</taxon>
        <taxon>Paenibacillaceae</taxon>
        <taxon>Brevibacillus</taxon>
    </lineage>
</organism>
<evidence type="ECO:0000313" key="5">
    <source>
        <dbReference type="Proteomes" id="UP000197781"/>
    </source>
</evidence>
<protein>
    <submittedName>
        <fullName evidence="4">Spore gernimation protein</fullName>
    </submittedName>
</protein>
<dbReference type="Pfam" id="PF17898">
    <property type="entry name" value="GerD"/>
    <property type="match status" value="1"/>
</dbReference>
<feature type="compositionally biased region" description="Basic and acidic residues" evidence="1">
    <location>
        <begin position="179"/>
        <end position="189"/>
    </location>
</feature>
<dbReference type="RefSeq" id="WP_088910296.1">
    <property type="nucleotide sequence ID" value="NZ_CP018145.1"/>
</dbReference>
<evidence type="ECO:0000256" key="1">
    <source>
        <dbReference type="SAM" id="MobiDB-lite"/>
    </source>
</evidence>
<proteinExistence type="predicted"/>
<dbReference type="Proteomes" id="UP000197781">
    <property type="component" value="Chromosome"/>
</dbReference>
<feature type="chain" id="PRO_5013188606" evidence="2">
    <location>
        <begin position="28"/>
        <end position="219"/>
    </location>
</feature>
<feature type="domain" description="Spore germination GerD central core" evidence="3">
    <location>
        <begin position="68"/>
        <end position="179"/>
    </location>
</feature>
<gene>
    <name evidence="4" type="ORF">BP422_26705</name>
</gene>
<accession>A0A220MQM7</accession>
<dbReference type="PROSITE" id="PS51257">
    <property type="entry name" value="PROKAR_LIPOPROTEIN"/>
    <property type="match status" value="1"/>
</dbReference>
<dbReference type="NCBIfam" id="NF040801">
    <property type="entry name" value="spore_GerD"/>
    <property type="match status" value="1"/>
</dbReference>
<dbReference type="KEGG" id="bfm:BP422_26705"/>
<evidence type="ECO:0000313" key="4">
    <source>
        <dbReference type="EMBL" id="ASJ56810.1"/>
    </source>
</evidence>
<feature type="compositionally biased region" description="Gly residues" evidence="1">
    <location>
        <begin position="202"/>
        <end position="219"/>
    </location>
</feature>
<feature type="signal peptide" evidence="2">
    <location>
        <begin position="1"/>
        <end position="27"/>
    </location>
</feature>